<dbReference type="PROSITE" id="PS50013">
    <property type="entry name" value="CHROMO_2"/>
    <property type="match status" value="1"/>
</dbReference>
<dbReference type="InterPro" id="IPR016197">
    <property type="entry name" value="Chromo-like_dom_sf"/>
</dbReference>
<dbReference type="InterPro" id="IPR023780">
    <property type="entry name" value="Chromo_domain"/>
</dbReference>
<dbReference type="GeneID" id="87872622"/>
<dbReference type="AlphaFoldDB" id="A0AAJ0I857"/>
<dbReference type="SUPFAM" id="SSF54160">
    <property type="entry name" value="Chromo domain-like"/>
    <property type="match status" value="1"/>
</dbReference>
<dbReference type="RefSeq" id="XP_062693096.1">
    <property type="nucleotide sequence ID" value="XM_062835000.1"/>
</dbReference>
<feature type="compositionally biased region" description="Basic residues" evidence="2">
    <location>
        <begin position="126"/>
        <end position="149"/>
    </location>
</feature>
<gene>
    <name evidence="4" type="ORF">B0T23DRAFT_317409</name>
</gene>
<evidence type="ECO:0000256" key="2">
    <source>
        <dbReference type="SAM" id="MobiDB-lite"/>
    </source>
</evidence>
<feature type="compositionally biased region" description="Acidic residues" evidence="2">
    <location>
        <begin position="236"/>
        <end position="262"/>
    </location>
</feature>
<feature type="compositionally biased region" description="Acidic residues" evidence="2">
    <location>
        <begin position="95"/>
        <end position="112"/>
    </location>
</feature>
<evidence type="ECO:0000256" key="1">
    <source>
        <dbReference type="ARBA" id="ARBA00011353"/>
    </source>
</evidence>
<comment type="caution">
    <text evidence="4">The sequence shown here is derived from an EMBL/GenBank/DDBJ whole genome shotgun (WGS) entry which is preliminary data.</text>
</comment>
<dbReference type="Pfam" id="PF00385">
    <property type="entry name" value="Chromo"/>
    <property type="match status" value="1"/>
</dbReference>
<name>A0AAJ0I857_9PEZI</name>
<keyword evidence="5" id="KW-1185">Reference proteome</keyword>
<evidence type="ECO:0000313" key="5">
    <source>
        <dbReference type="Proteomes" id="UP001285908"/>
    </source>
</evidence>
<feature type="domain" description="Chromo" evidence="3">
    <location>
        <begin position="172"/>
        <end position="237"/>
    </location>
</feature>
<feature type="compositionally biased region" description="Acidic residues" evidence="2">
    <location>
        <begin position="54"/>
        <end position="74"/>
    </location>
</feature>
<evidence type="ECO:0000313" key="4">
    <source>
        <dbReference type="EMBL" id="KAK3492638.1"/>
    </source>
</evidence>
<feature type="region of interest" description="Disordered" evidence="2">
    <location>
        <begin position="1"/>
        <end position="169"/>
    </location>
</feature>
<sequence length="297" mass="33792">MPKRTLATARGAHSDKAALRAQGINPNKRLAGLNIRTVPQRMTAQNEPPAPRDESEEEPEEGPAEEAEEEAEEEPAAKRRKTTKAAGGKRKRASDDDDEDDEEEAEESEEPEERPRKRAKSAANKKPARKAKSPKRKNKKKASNKKAKKAKESEDESEEESEDEAYDPMQLWEVRDIIAEQVDSDGQLQYLVDWEDNPETGEKYDPTWEPAENVVDTSAEILAEWEERRARRASTEEEVSAEAVDPDDIEMEDVPEEEMPEEEERREIVQGRRRAGPKPRTQPKYPRKKLVAMTAPK</sequence>
<comment type="subunit">
    <text evidence="1">Component of the NuA4 histone acetyltransferase complex.</text>
</comment>
<evidence type="ECO:0000259" key="3">
    <source>
        <dbReference type="PROSITE" id="PS50013"/>
    </source>
</evidence>
<dbReference type="GO" id="GO:0006338">
    <property type="term" value="P:chromatin remodeling"/>
    <property type="evidence" value="ECO:0007669"/>
    <property type="project" value="UniProtKB-ARBA"/>
</dbReference>
<organism evidence="4 5">
    <name type="scientific">Neurospora hispaniola</name>
    <dbReference type="NCBI Taxonomy" id="588809"/>
    <lineage>
        <taxon>Eukaryota</taxon>
        <taxon>Fungi</taxon>
        <taxon>Dikarya</taxon>
        <taxon>Ascomycota</taxon>
        <taxon>Pezizomycotina</taxon>
        <taxon>Sordariomycetes</taxon>
        <taxon>Sordariomycetidae</taxon>
        <taxon>Sordariales</taxon>
        <taxon>Sordariaceae</taxon>
        <taxon>Neurospora</taxon>
    </lineage>
</organism>
<protein>
    <recommendedName>
        <fullName evidence="3">Chromo domain-containing protein</fullName>
    </recommendedName>
</protein>
<feature type="region of interest" description="Disordered" evidence="2">
    <location>
        <begin position="228"/>
        <end position="297"/>
    </location>
</feature>
<reference evidence="4 5" key="1">
    <citation type="journal article" date="2023" name="Mol. Phylogenet. Evol.">
        <title>Genome-scale phylogeny and comparative genomics of the fungal order Sordariales.</title>
        <authorList>
            <person name="Hensen N."/>
            <person name="Bonometti L."/>
            <person name="Westerberg I."/>
            <person name="Brannstrom I.O."/>
            <person name="Guillou S."/>
            <person name="Cros-Aarteil S."/>
            <person name="Calhoun S."/>
            <person name="Haridas S."/>
            <person name="Kuo A."/>
            <person name="Mondo S."/>
            <person name="Pangilinan J."/>
            <person name="Riley R."/>
            <person name="LaButti K."/>
            <person name="Andreopoulos B."/>
            <person name="Lipzen A."/>
            <person name="Chen C."/>
            <person name="Yan M."/>
            <person name="Daum C."/>
            <person name="Ng V."/>
            <person name="Clum A."/>
            <person name="Steindorff A."/>
            <person name="Ohm R.A."/>
            <person name="Martin F."/>
            <person name="Silar P."/>
            <person name="Natvig D.O."/>
            <person name="Lalanne C."/>
            <person name="Gautier V."/>
            <person name="Ament-Velasquez S.L."/>
            <person name="Kruys A."/>
            <person name="Hutchinson M.I."/>
            <person name="Powell A.J."/>
            <person name="Barry K."/>
            <person name="Miller A.N."/>
            <person name="Grigoriev I.V."/>
            <person name="Debuchy R."/>
            <person name="Gladieux P."/>
            <person name="Hiltunen Thoren M."/>
            <person name="Johannesson H."/>
        </authorList>
    </citation>
    <scope>NUCLEOTIDE SEQUENCE [LARGE SCALE GENOMIC DNA]</scope>
    <source>
        <strain evidence="4 5">FGSC 10403</strain>
    </source>
</reference>
<feature type="compositionally biased region" description="Acidic residues" evidence="2">
    <location>
        <begin position="153"/>
        <end position="166"/>
    </location>
</feature>
<dbReference type="Gene3D" id="2.40.50.40">
    <property type="match status" value="1"/>
</dbReference>
<feature type="compositionally biased region" description="Basic residues" evidence="2">
    <location>
        <begin position="78"/>
        <end position="92"/>
    </location>
</feature>
<dbReference type="EMBL" id="JAULSX010000004">
    <property type="protein sequence ID" value="KAK3492638.1"/>
    <property type="molecule type" value="Genomic_DNA"/>
</dbReference>
<proteinExistence type="predicted"/>
<dbReference type="Proteomes" id="UP001285908">
    <property type="component" value="Unassembled WGS sequence"/>
</dbReference>
<dbReference type="InterPro" id="IPR000953">
    <property type="entry name" value="Chromo/chromo_shadow_dom"/>
</dbReference>
<accession>A0AAJ0I857</accession>